<feature type="domain" description="Flagellar motor switch protein FliG N-terminal" evidence="14">
    <location>
        <begin position="34"/>
        <end position="136"/>
    </location>
</feature>
<keyword evidence="15" id="KW-0282">Flagellum</keyword>
<protein>
    <recommendedName>
        <fullName evidence="4">Flagellar motor switch protein FliG</fullName>
    </recommendedName>
</protein>
<dbReference type="Gene3D" id="1.10.220.30">
    <property type="match status" value="3"/>
</dbReference>
<keyword evidence="15" id="KW-0969">Cilium</keyword>
<evidence type="ECO:0000256" key="11">
    <source>
        <dbReference type="SAM" id="Coils"/>
    </source>
</evidence>
<evidence type="ECO:0000256" key="1">
    <source>
        <dbReference type="ARBA" id="ARBA00004117"/>
    </source>
</evidence>
<reference evidence="16" key="1">
    <citation type="submission" date="2013-04" db="EMBL/GenBank/DDBJ databases">
        <title>Thioclava sp. 13D2W-2 Genome Sequencing.</title>
        <authorList>
            <person name="Lai Q."/>
            <person name="Li G."/>
            <person name="Shao Z."/>
        </authorList>
    </citation>
    <scope>NUCLEOTIDE SEQUENCE [LARGE SCALE GENOMIC DNA]</scope>
    <source>
        <strain evidence="16">13D2W-2</strain>
    </source>
</reference>
<reference evidence="15 16" key="2">
    <citation type="journal article" date="2015" name="Antonie Van Leeuwenhoek">
        <title>Thioclava indica sp. nov., isolated from surface seawater of the Indian Ocean.</title>
        <authorList>
            <person name="Liu Y."/>
            <person name="Lai Q."/>
            <person name="Du J."/>
            <person name="Xu H."/>
            <person name="Jiang L."/>
            <person name="Shao Z."/>
        </authorList>
    </citation>
    <scope>NUCLEOTIDE SEQUENCE [LARGE SCALE GENOMIC DNA]</scope>
    <source>
        <strain evidence="15 16">13D2W-2</strain>
    </source>
</reference>
<dbReference type="GO" id="GO:0006935">
    <property type="term" value="P:chemotaxis"/>
    <property type="evidence" value="ECO:0007669"/>
    <property type="project" value="UniProtKB-KW"/>
</dbReference>
<dbReference type="InterPro" id="IPR011002">
    <property type="entry name" value="FliG_a-hlx"/>
</dbReference>
<comment type="similarity">
    <text evidence="3">Belongs to the FliG family.</text>
</comment>
<evidence type="ECO:0000313" key="16">
    <source>
        <dbReference type="Proteomes" id="UP000028607"/>
    </source>
</evidence>
<dbReference type="PANTHER" id="PTHR30534">
    <property type="entry name" value="FLAGELLAR MOTOR SWITCH PROTEIN FLIG"/>
    <property type="match status" value="1"/>
</dbReference>
<evidence type="ECO:0000256" key="2">
    <source>
        <dbReference type="ARBA" id="ARBA00004413"/>
    </source>
</evidence>
<evidence type="ECO:0000256" key="8">
    <source>
        <dbReference type="ARBA" id="ARBA00023136"/>
    </source>
</evidence>
<dbReference type="GO" id="GO:0009425">
    <property type="term" value="C:bacterial-type flagellum basal body"/>
    <property type="evidence" value="ECO:0007669"/>
    <property type="project" value="UniProtKB-SubCell"/>
</dbReference>
<keyword evidence="15" id="KW-0966">Cell projection</keyword>
<dbReference type="Pfam" id="PF14841">
    <property type="entry name" value="FliG_M"/>
    <property type="match status" value="1"/>
</dbReference>
<keyword evidence="9" id="KW-0975">Bacterial flagellum</keyword>
<dbReference type="STRING" id="1317124.DW2_12705"/>
<dbReference type="PATRIC" id="fig|1317124.6.peg.2571"/>
<feature type="coiled-coil region" evidence="11">
    <location>
        <begin position="316"/>
        <end position="351"/>
    </location>
</feature>
<keyword evidence="6" id="KW-0145">Chemotaxis</keyword>
<dbReference type="EMBL" id="AQRC01000010">
    <property type="protein sequence ID" value="KFE34412.1"/>
    <property type="molecule type" value="Genomic_DNA"/>
</dbReference>
<dbReference type="AlphaFoldDB" id="A0A085TUL5"/>
<comment type="subcellular location">
    <subcellularLocation>
        <location evidence="1">Bacterial flagellum basal body</location>
    </subcellularLocation>
    <subcellularLocation>
        <location evidence="2">Cell membrane</location>
        <topology evidence="2">Peripheral membrane protein</topology>
        <orientation evidence="2">Cytoplasmic side</orientation>
    </subcellularLocation>
</comment>
<gene>
    <name evidence="15" type="ORF">DW2_12705</name>
</gene>
<evidence type="ECO:0000256" key="10">
    <source>
        <dbReference type="ARBA" id="ARBA00025598"/>
    </source>
</evidence>
<dbReference type="GO" id="GO:0005886">
    <property type="term" value="C:plasma membrane"/>
    <property type="evidence" value="ECO:0007669"/>
    <property type="project" value="UniProtKB-SubCell"/>
</dbReference>
<dbReference type="Proteomes" id="UP000028607">
    <property type="component" value="Unassembled WGS sequence"/>
</dbReference>
<evidence type="ECO:0000256" key="5">
    <source>
        <dbReference type="ARBA" id="ARBA00022475"/>
    </source>
</evidence>
<dbReference type="PRINTS" id="PR00954">
    <property type="entry name" value="FLGMOTORFLIG"/>
</dbReference>
<proteinExistence type="inferred from homology"/>
<dbReference type="InterPro" id="IPR028263">
    <property type="entry name" value="FliG_N"/>
</dbReference>
<name>A0A085TUL5_9RHOB</name>
<dbReference type="SUPFAM" id="SSF48029">
    <property type="entry name" value="FliG"/>
    <property type="match status" value="2"/>
</dbReference>
<dbReference type="InterPro" id="IPR032779">
    <property type="entry name" value="FliG_M"/>
</dbReference>
<feature type="domain" description="Flagellar motor switch protein FliG middle" evidence="13">
    <location>
        <begin position="145"/>
        <end position="215"/>
    </location>
</feature>
<dbReference type="GO" id="GO:0071973">
    <property type="term" value="P:bacterial-type flagellum-dependent cell motility"/>
    <property type="evidence" value="ECO:0007669"/>
    <property type="project" value="InterPro"/>
</dbReference>
<keyword evidence="11" id="KW-0175">Coiled coil</keyword>
<dbReference type="InterPro" id="IPR000090">
    <property type="entry name" value="Flg_Motor_Flig"/>
</dbReference>
<evidence type="ECO:0000313" key="15">
    <source>
        <dbReference type="EMBL" id="KFE34412.1"/>
    </source>
</evidence>
<evidence type="ECO:0000256" key="3">
    <source>
        <dbReference type="ARBA" id="ARBA00010299"/>
    </source>
</evidence>
<dbReference type="PANTHER" id="PTHR30534:SF0">
    <property type="entry name" value="FLAGELLAR MOTOR SWITCH PROTEIN FLIG"/>
    <property type="match status" value="1"/>
</dbReference>
<keyword evidence="16" id="KW-1185">Reference proteome</keyword>
<evidence type="ECO:0000256" key="9">
    <source>
        <dbReference type="ARBA" id="ARBA00023143"/>
    </source>
</evidence>
<evidence type="ECO:0000259" key="14">
    <source>
        <dbReference type="Pfam" id="PF14842"/>
    </source>
</evidence>
<dbReference type="Pfam" id="PF14842">
    <property type="entry name" value="FliG_N"/>
    <property type="match status" value="1"/>
</dbReference>
<evidence type="ECO:0000256" key="7">
    <source>
        <dbReference type="ARBA" id="ARBA00022779"/>
    </source>
</evidence>
<dbReference type="GO" id="GO:0003774">
    <property type="term" value="F:cytoskeletal motor activity"/>
    <property type="evidence" value="ECO:0007669"/>
    <property type="project" value="InterPro"/>
</dbReference>
<keyword evidence="7" id="KW-0283">Flagellar rotation</keyword>
<comment type="caution">
    <text evidence="15">The sequence shown here is derived from an EMBL/GenBank/DDBJ whole genome shotgun (WGS) entry which is preliminary data.</text>
</comment>
<sequence>MEMPVNAIAPMTGLGNLSGFDEGPETSLPSCDSLTRKQKAALIVRLLAADGVKLPLSDLSEDHQTELTEQVGRLRLVDRETLAAVVEEFCDALEAVGVAFPGGLDGALTLLDGQISPAATSRLRRLAAGKSRADPWERIAGLPTEVLLPVIAEESTEVGAVMLSKLSVGKAAELLGQLPGDKARRVAYAVSLTGNVAPETVLRIGQALAGQLDAQPPKAFDSGPVERVGAILNSAPSATRDSVLQGLEEEDSAFAEEVRKAIFTFANIPARIDPRDIPKILRKVDQARMVTALAAAKGPLEPSREFILSNISQRMAQTLREEIENLGKVKEKDAEEALSEVVAAIREMEAAGEIVLTAEDEE</sequence>
<evidence type="ECO:0000256" key="6">
    <source>
        <dbReference type="ARBA" id="ARBA00022500"/>
    </source>
</evidence>
<accession>A0A085TUL5</accession>
<dbReference type="InterPro" id="IPR023087">
    <property type="entry name" value="Flg_Motor_Flig_C"/>
</dbReference>
<evidence type="ECO:0000259" key="13">
    <source>
        <dbReference type="Pfam" id="PF14841"/>
    </source>
</evidence>
<dbReference type="Pfam" id="PF01706">
    <property type="entry name" value="FliG_C"/>
    <property type="match status" value="1"/>
</dbReference>
<evidence type="ECO:0000256" key="4">
    <source>
        <dbReference type="ARBA" id="ARBA00021870"/>
    </source>
</evidence>
<comment type="function">
    <text evidence="10">FliG is one of three proteins (FliG, FliN, FliM) that forms the rotor-mounted switch complex (C ring), located at the base of the basal body. This complex interacts with the CheY and CheZ chemotaxis proteins, in addition to contacting components of the motor that determine the direction of flagellar rotation.</text>
</comment>
<organism evidence="15 16">
    <name type="scientific">Thioclava atlantica</name>
    <dbReference type="NCBI Taxonomy" id="1317124"/>
    <lineage>
        <taxon>Bacteria</taxon>
        <taxon>Pseudomonadati</taxon>
        <taxon>Pseudomonadota</taxon>
        <taxon>Alphaproteobacteria</taxon>
        <taxon>Rhodobacterales</taxon>
        <taxon>Paracoccaceae</taxon>
        <taxon>Thioclava</taxon>
    </lineage>
</organism>
<dbReference type="eggNOG" id="COG1536">
    <property type="taxonomic scope" value="Bacteria"/>
</dbReference>
<keyword evidence="8" id="KW-0472">Membrane</keyword>
<keyword evidence="5" id="KW-1003">Cell membrane</keyword>
<feature type="domain" description="Flagellar motor switch protein FliG C-terminal" evidence="12">
    <location>
        <begin position="246"/>
        <end position="356"/>
    </location>
</feature>
<evidence type="ECO:0000259" key="12">
    <source>
        <dbReference type="Pfam" id="PF01706"/>
    </source>
</evidence>